<evidence type="ECO:0000313" key="7">
    <source>
        <dbReference type="EMBL" id="MYM18783.1"/>
    </source>
</evidence>
<comment type="similarity">
    <text evidence="2">Belongs to the NADH dehydrogenase family.</text>
</comment>
<feature type="domain" description="FAD/NAD(P)-binding" evidence="6">
    <location>
        <begin position="11"/>
        <end position="192"/>
    </location>
</feature>
<sequence>MAESTDARGGIVIVGGGAAGTACAQALSAAGGRAVLIDARPEPAELPPLSKSLFADDLDLRPHPRELPGIEALAGTVERIAEDAVHLADGTAVPYGTLVLATGLRPRPAPPALRGAHLVSDAEAARGLRAQAPGRELGILGSGFLALEAARGAADAGLTPTVHLRGALPLPGLHPHTARAVRDLHAAAGVRFAPYDPEPAPAAHPLWLAAVGAEPALPPLPQGWQSDVRGFAEVDAWLRIIGAGGRAYAIGDAAHVLRGPMAGYPPTAAESVALSQGAWLGARLADPRLGGGDEPGPDEPGAGEAVAAWTDVPWHWSFQGPVRVFTAGMPASSADPDAVIVGDLSVGRGQALLFESRGDDAELVGAETLGPPPAHTAARRVLAARLEGGAGEGRAQLTRGEAAREGFDLRQWARAHRG</sequence>
<accession>A0A6N9H4C9</accession>
<dbReference type="Proteomes" id="UP000469215">
    <property type="component" value="Unassembled WGS sequence"/>
</dbReference>
<evidence type="ECO:0000256" key="5">
    <source>
        <dbReference type="ARBA" id="ARBA00023002"/>
    </source>
</evidence>
<dbReference type="SUPFAM" id="SSF51905">
    <property type="entry name" value="FAD/NAD(P)-binding domain"/>
    <property type="match status" value="2"/>
</dbReference>
<comment type="cofactor">
    <cofactor evidence="1">
        <name>FAD</name>
        <dbReference type="ChEBI" id="CHEBI:57692"/>
    </cofactor>
</comment>
<dbReference type="Gene3D" id="3.50.50.60">
    <property type="entry name" value="FAD/NAD(P)-binding domain"/>
    <property type="match status" value="2"/>
</dbReference>
<evidence type="ECO:0000256" key="2">
    <source>
        <dbReference type="ARBA" id="ARBA00005272"/>
    </source>
</evidence>
<dbReference type="InterPro" id="IPR051169">
    <property type="entry name" value="NADH-Q_oxidoreductase"/>
</dbReference>
<dbReference type="GO" id="GO:0019646">
    <property type="term" value="P:aerobic electron transport chain"/>
    <property type="evidence" value="ECO:0007669"/>
    <property type="project" value="TreeGrafter"/>
</dbReference>
<evidence type="ECO:0000256" key="1">
    <source>
        <dbReference type="ARBA" id="ARBA00001974"/>
    </source>
</evidence>
<dbReference type="AlphaFoldDB" id="A0A6N9H4C9"/>
<dbReference type="PANTHER" id="PTHR42913:SF3">
    <property type="entry name" value="64 KDA MITOCHONDRIAL NADH DEHYDROGENASE (EUROFUNG)"/>
    <property type="match status" value="1"/>
</dbReference>
<dbReference type="InterPro" id="IPR023753">
    <property type="entry name" value="FAD/NAD-binding_dom"/>
</dbReference>
<reference evidence="7 8" key="1">
    <citation type="submission" date="2020-01" db="EMBL/GenBank/DDBJ databases">
        <authorList>
            <person name="Deng T."/>
        </authorList>
    </citation>
    <scope>NUCLEOTIDE SEQUENCE [LARGE SCALE GENOMIC DNA]</scope>
    <source>
        <strain evidence="7 8">5221</strain>
    </source>
</reference>
<dbReference type="PANTHER" id="PTHR42913">
    <property type="entry name" value="APOPTOSIS-INDUCING FACTOR 1"/>
    <property type="match status" value="1"/>
</dbReference>
<evidence type="ECO:0000256" key="3">
    <source>
        <dbReference type="ARBA" id="ARBA00022630"/>
    </source>
</evidence>
<dbReference type="GO" id="GO:0003955">
    <property type="term" value="F:NAD(P)H dehydrogenase (quinone) activity"/>
    <property type="evidence" value="ECO:0007669"/>
    <property type="project" value="TreeGrafter"/>
</dbReference>
<protein>
    <submittedName>
        <fullName evidence="7">FAD-dependent oxidoreductase</fullName>
    </submittedName>
</protein>
<gene>
    <name evidence="7" type="ORF">GSY69_02005</name>
</gene>
<keyword evidence="4" id="KW-0274">FAD</keyword>
<comment type="caution">
    <text evidence="7">The sequence shown here is derived from an EMBL/GenBank/DDBJ whole genome shotgun (WGS) entry which is preliminary data.</text>
</comment>
<dbReference type="Pfam" id="PF07992">
    <property type="entry name" value="Pyr_redox_2"/>
    <property type="match status" value="1"/>
</dbReference>
<proteinExistence type="inferred from homology"/>
<dbReference type="SUPFAM" id="SSF55424">
    <property type="entry name" value="FAD/NAD-linked reductases, dimerisation (C-terminal) domain"/>
    <property type="match status" value="1"/>
</dbReference>
<dbReference type="Gene3D" id="3.30.390.30">
    <property type="match status" value="1"/>
</dbReference>
<organism evidence="7 8">
    <name type="scientific">Brevibacterium rongguiense</name>
    <dbReference type="NCBI Taxonomy" id="2695267"/>
    <lineage>
        <taxon>Bacteria</taxon>
        <taxon>Bacillati</taxon>
        <taxon>Actinomycetota</taxon>
        <taxon>Actinomycetes</taxon>
        <taxon>Micrococcales</taxon>
        <taxon>Brevibacteriaceae</taxon>
        <taxon>Brevibacterium</taxon>
    </lineage>
</organism>
<dbReference type="Gene3D" id="3.50.50.100">
    <property type="match status" value="1"/>
</dbReference>
<keyword evidence="3" id="KW-0285">Flavoprotein</keyword>
<name>A0A6N9H4C9_9MICO</name>
<keyword evidence="5" id="KW-0560">Oxidoreductase</keyword>
<dbReference type="InterPro" id="IPR036188">
    <property type="entry name" value="FAD/NAD-bd_sf"/>
</dbReference>
<dbReference type="EMBL" id="WWEQ01000005">
    <property type="protein sequence ID" value="MYM18783.1"/>
    <property type="molecule type" value="Genomic_DNA"/>
</dbReference>
<evidence type="ECO:0000259" key="6">
    <source>
        <dbReference type="Pfam" id="PF07992"/>
    </source>
</evidence>
<evidence type="ECO:0000313" key="8">
    <source>
        <dbReference type="Proteomes" id="UP000469215"/>
    </source>
</evidence>
<dbReference type="RefSeq" id="WP_160952227.1">
    <property type="nucleotide sequence ID" value="NZ_WWEQ01000005.1"/>
</dbReference>
<keyword evidence="8" id="KW-1185">Reference proteome</keyword>
<evidence type="ECO:0000256" key="4">
    <source>
        <dbReference type="ARBA" id="ARBA00022827"/>
    </source>
</evidence>
<dbReference type="PRINTS" id="PR00368">
    <property type="entry name" value="FADPNR"/>
</dbReference>
<dbReference type="InterPro" id="IPR016156">
    <property type="entry name" value="FAD/NAD-linked_Rdtase_dimer_sf"/>
</dbReference>